<keyword evidence="1" id="KW-1133">Transmembrane helix</keyword>
<evidence type="ECO:0000259" key="2">
    <source>
        <dbReference type="Pfam" id="PF03372"/>
    </source>
</evidence>
<dbReference type="AlphaFoldDB" id="F0W1Y3"/>
<reference evidence="3" key="1">
    <citation type="journal article" date="2011" name="PLoS Biol.">
        <title>Gene gain and loss during evolution of obligate parasitism in the white rust pathogen of Arabidopsis thaliana.</title>
        <authorList>
            <person name="Kemen E."/>
            <person name="Gardiner A."/>
            <person name="Schultz-Larsen T."/>
            <person name="Kemen A.C."/>
            <person name="Balmuth A.L."/>
            <person name="Robert-Seilaniantz A."/>
            <person name="Bailey K."/>
            <person name="Holub E."/>
            <person name="Studholme D.J."/>
            <person name="Maclean D."/>
            <person name="Jones J.D."/>
        </authorList>
    </citation>
    <scope>NUCLEOTIDE SEQUENCE</scope>
</reference>
<keyword evidence="1" id="KW-0812">Transmembrane</keyword>
<dbReference type="InterPro" id="IPR050410">
    <property type="entry name" value="CCR4/nocturin_mRNA_transcr"/>
</dbReference>
<gene>
    <name evidence="3" type="primary">AlNc14C8G1062</name>
    <name evidence="3" type="ORF">ALNC14_012050</name>
</gene>
<dbReference type="SUPFAM" id="SSF56219">
    <property type="entry name" value="DNase I-like"/>
    <property type="match status" value="1"/>
</dbReference>
<dbReference type="InterPro" id="IPR036691">
    <property type="entry name" value="Endo/exonu/phosph_ase_sf"/>
</dbReference>
<accession>F0W1Y3</accession>
<keyword evidence="1" id="KW-0472">Membrane</keyword>
<evidence type="ECO:0000256" key="1">
    <source>
        <dbReference type="SAM" id="Phobius"/>
    </source>
</evidence>
<sequence length="515" mass="56016">MRWASYDFIPIYTCMILTTLSSSRFSHVSSQESRPPQQSTPPQNPVIMKVMTFNIRTDQAPEDAGGHCTQWDGIRKNTVVQQITSQNPDFFGVQETSDAQKGFLDQQLGTYAAIGASSGSLNGISGEWNAIYHQKDIWAPIASGMFWLGPNPDVASVDWGMTHYRTCVWGRFKHIPTGITVCVLNTRWETLGNDLAQNNGAKLIVQRLGSLCQQSDKAVVLLGDMNAKSSSPAVQYLLTQDLKDESVDPTFCGDLVSKTCSDKFDFILHRLPAGVCAIESSVIRQQFNECYPSDHAVLVTSFCLAGDCCKKPDMKSKNSTTNADKNVKQLLSRNSAIEASGKSMSNKSSSGKDNVMGIVLVSLGVFLGIAAIGIVILVQRRRKRPEGALASTSLDDKVHMVHRESAQPSLTNTTQVKVGAANMADSSMSLTSAYTGQSNVPSVISSRYPSAMLESGVTFPDSNVSSFAILETSTSSPSSFVSSRLTFDSDSVRESSRINFDSHVNLKSSSFKSKW</sequence>
<dbReference type="Gene3D" id="3.60.10.10">
    <property type="entry name" value="Endonuclease/exonuclease/phosphatase"/>
    <property type="match status" value="1"/>
</dbReference>
<reference evidence="3" key="2">
    <citation type="submission" date="2011-02" db="EMBL/GenBank/DDBJ databases">
        <authorList>
            <person name="MacLean D."/>
        </authorList>
    </citation>
    <scope>NUCLEOTIDE SEQUENCE</scope>
</reference>
<dbReference type="Pfam" id="PF03372">
    <property type="entry name" value="Exo_endo_phos"/>
    <property type="match status" value="1"/>
</dbReference>
<dbReference type="PANTHER" id="PTHR12121">
    <property type="entry name" value="CARBON CATABOLITE REPRESSOR PROTEIN 4"/>
    <property type="match status" value="1"/>
</dbReference>
<feature type="domain" description="Endonuclease/exonuclease/phosphatase" evidence="2">
    <location>
        <begin position="51"/>
        <end position="295"/>
    </location>
</feature>
<evidence type="ECO:0000313" key="3">
    <source>
        <dbReference type="EMBL" id="CCA15062.1"/>
    </source>
</evidence>
<dbReference type="PANTHER" id="PTHR12121:SF36">
    <property type="entry name" value="ENDONUCLEASE_EXONUCLEASE_PHOSPHATASE DOMAIN-CONTAINING PROTEIN"/>
    <property type="match status" value="1"/>
</dbReference>
<proteinExistence type="predicted"/>
<dbReference type="EMBL" id="FR824053">
    <property type="protein sequence ID" value="CCA15062.1"/>
    <property type="molecule type" value="Genomic_DNA"/>
</dbReference>
<dbReference type="GO" id="GO:0000175">
    <property type="term" value="F:3'-5'-RNA exonuclease activity"/>
    <property type="evidence" value="ECO:0007669"/>
    <property type="project" value="TreeGrafter"/>
</dbReference>
<feature type="transmembrane region" description="Helical" evidence="1">
    <location>
        <begin position="355"/>
        <end position="378"/>
    </location>
</feature>
<organism evidence="3">
    <name type="scientific">Albugo laibachii Nc14</name>
    <dbReference type="NCBI Taxonomy" id="890382"/>
    <lineage>
        <taxon>Eukaryota</taxon>
        <taxon>Sar</taxon>
        <taxon>Stramenopiles</taxon>
        <taxon>Oomycota</taxon>
        <taxon>Peronosporomycetes</taxon>
        <taxon>Albuginales</taxon>
        <taxon>Albuginaceae</taxon>
        <taxon>Albugo</taxon>
    </lineage>
</organism>
<dbReference type="HOGENOM" id="CLU_529386_0_0_1"/>
<dbReference type="InterPro" id="IPR005135">
    <property type="entry name" value="Endo/exonuclease/phosphatase"/>
</dbReference>
<protein>
    <submittedName>
        <fullName evidence="3">Uncharacterized protein AlNc14C8G1062</fullName>
    </submittedName>
</protein>
<name>F0W1Y3_9STRA</name>